<proteinExistence type="predicted"/>
<reference evidence="3" key="1">
    <citation type="submission" date="2020-03" db="EMBL/GenBank/DDBJ databases">
        <title>The deep terrestrial virosphere.</title>
        <authorList>
            <person name="Holmfeldt K."/>
            <person name="Nilsson E."/>
            <person name="Simone D."/>
            <person name="Lopez-Fernandez M."/>
            <person name="Wu X."/>
            <person name="de Brujin I."/>
            <person name="Lundin D."/>
            <person name="Andersson A."/>
            <person name="Bertilsson S."/>
            <person name="Dopson M."/>
        </authorList>
    </citation>
    <scope>NUCLEOTIDE SEQUENCE</scope>
    <source>
        <strain evidence="3">MM415A00290</strain>
        <strain evidence="2">MM415B00199</strain>
    </source>
</reference>
<evidence type="ECO:0000313" key="2">
    <source>
        <dbReference type="EMBL" id="QJA67556.1"/>
    </source>
</evidence>
<feature type="transmembrane region" description="Helical" evidence="1">
    <location>
        <begin position="79"/>
        <end position="99"/>
    </location>
</feature>
<keyword evidence="1" id="KW-0472">Membrane</keyword>
<evidence type="ECO:0000313" key="3">
    <source>
        <dbReference type="EMBL" id="QJA83358.1"/>
    </source>
</evidence>
<dbReference type="AlphaFoldDB" id="A0A6M3KPY8"/>
<sequence length="100" mass="11089">MVVELEKIPNLQRQLELQEQITGELTVQRDTLLETVKVQKEQVDLAKEALKSQQDLAKLQDENCKKQIEAAQPSFWSRLGTHITAAGVGGIIAAVLVLVL</sequence>
<protein>
    <submittedName>
        <fullName evidence="3">Uncharacterized protein</fullName>
    </submittedName>
</protein>
<keyword evidence="1" id="KW-0812">Transmembrane</keyword>
<organism evidence="3">
    <name type="scientific">viral metagenome</name>
    <dbReference type="NCBI Taxonomy" id="1070528"/>
    <lineage>
        <taxon>unclassified sequences</taxon>
        <taxon>metagenomes</taxon>
        <taxon>organismal metagenomes</taxon>
    </lineage>
</organism>
<dbReference type="EMBL" id="MT141573">
    <property type="protein sequence ID" value="QJA67556.1"/>
    <property type="molecule type" value="Genomic_DNA"/>
</dbReference>
<evidence type="ECO:0000256" key="1">
    <source>
        <dbReference type="SAM" id="Phobius"/>
    </source>
</evidence>
<keyword evidence="1" id="KW-1133">Transmembrane helix</keyword>
<name>A0A6M3KPY8_9ZZZZ</name>
<accession>A0A6M3KPY8</accession>
<gene>
    <name evidence="3" type="ORF">MM415A00290_0010</name>
    <name evidence="2" type="ORF">MM415B00199_0011</name>
</gene>
<dbReference type="EMBL" id="MT142509">
    <property type="protein sequence ID" value="QJA83358.1"/>
    <property type="molecule type" value="Genomic_DNA"/>
</dbReference>